<dbReference type="Proteomes" id="UP000012073">
    <property type="component" value="Unassembled WGS sequence"/>
</dbReference>
<evidence type="ECO:0000313" key="2">
    <source>
        <dbReference type="Proteomes" id="UP000012073"/>
    </source>
</evidence>
<keyword evidence="2" id="KW-1185">Reference proteome</keyword>
<dbReference type="GeneID" id="17325715"/>
<dbReference type="EMBL" id="HG001898">
    <property type="protein sequence ID" value="CDF38137.1"/>
    <property type="molecule type" value="Genomic_DNA"/>
</dbReference>
<dbReference type="KEGG" id="ccp:CHC_T00006319001"/>
<organism evidence="1 2">
    <name type="scientific">Chondrus crispus</name>
    <name type="common">Carrageen Irish moss</name>
    <name type="synonym">Polymorpha crispa</name>
    <dbReference type="NCBI Taxonomy" id="2769"/>
    <lineage>
        <taxon>Eukaryota</taxon>
        <taxon>Rhodophyta</taxon>
        <taxon>Florideophyceae</taxon>
        <taxon>Rhodymeniophycidae</taxon>
        <taxon>Gigartinales</taxon>
        <taxon>Gigartinaceae</taxon>
        <taxon>Chondrus</taxon>
    </lineage>
</organism>
<evidence type="ECO:0000313" key="1">
    <source>
        <dbReference type="EMBL" id="CDF38137.1"/>
    </source>
</evidence>
<sequence length="54" mass="6090">MKISTVHAITTVESILVPNPGPLSYCLFLSFWSTRCDWDIGADRLFRKKLAGPH</sequence>
<reference evidence="2" key="1">
    <citation type="journal article" date="2013" name="Proc. Natl. Acad. Sci. U.S.A.">
        <title>Genome structure and metabolic features in the red seaweed Chondrus crispus shed light on evolution of the Archaeplastida.</title>
        <authorList>
            <person name="Collen J."/>
            <person name="Porcel B."/>
            <person name="Carre W."/>
            <person name="Ball S.G."/>
            <person name="Chaparro C."/>
            <person name="Tonon T."/>
            <person name="Barbeyron T."/>
            <person name="Michel G."/>
            <person name="Noel B."/>
            <person name="Valentin K."/>
            <person name="Elias M."/>
            <person name="Artiguenave F."/>
            <person name="Arun A."/>
            <person name="Aury J.M."/>
            <person name="Barbosa-Neto J.F."/>
            <person name="Bothwell J.H."/>
            <person name="Bouget F.Y."/>
            <person name="Brillet L."/>
            <person name="Cabello-Hurtado F."/>
            <person name="Capella-Gutierrez S."/>
            <person name="Charrier B."/>
            <person name="Cladiere L."/>
            <person name="Cock J.M."/>
            <person name="Coelho S.M."/>
            <person name="Colleoni C."/>
            <person name="Czjzek M."/>
            <person name="Da Silva C."/>
            <person name="Delage L."/>
            <person name="Denoeud F."/>
            <person name="Deschamps P."/>
            <person name="Dittami S.M."/>
            <person name="Gabaldon T."/>
            <person name="Gachon C.M."/>
            <person name="Groisillier A."/>
            <person name="Herve C."/>
            <person name="Jabbari K."/>
            <person name="Katinka M."/>
            <person name="Kloareg B."/>
            <person name="Kowalczyk N."/>
            <person name="Labadie K."/>
            <person name="Leblanc C."/>
            <person name="Lopez P.J."/>
            <person name="McLachlan D.H."/>
            <person name="Meslet-Cladiere L."/>
            <person name="Moustafa A."/>
            <person name="Nehr Z."/>
            <person name="Nyvall Collen P."/>
            <person name="Panaud O."/>
            <person name="Partensky F."/>
            <person name="Poulain J."/>
            <person name="Rensing S.A."/>
            <person name="Rousvoal S."/>
            <person name="Samson G."/>
            <person name="Symeonidi A."/>
            <person name="Weissenbach J."/>
            <person name="Zambounis A."/>
            <person name="Wincker P."/>
            <person name="Boyen C."/>
        </authorList>
    </citation>
    <scope>NUCLEOTIDE SEQUENCE [LARGE SCALE GENOMIC DNA]</scope>
    <source>
        <strain evidence="2">cv. Stackhouse</strain>
    </source>
</reference>
<dbReference type="RefSeq" id="XP_005718006.1">
    <property type="nucleotide sequence ID" value="XM_005717949.1"/>
</dbReference>
<protein>
    <submittedName>
        <fullName evidence="1">Uncharacterized protein</fullName>
    </submittedName>
</protein>
<proteinExistence type="predicted"/>
<gene>
    <name evidence="1" type="ORF">CHC_T00006319001</name>
</gene>
<name>R7QHZ3_CHOCR</name>
<dbReference type="AlphaFoldDB" id="R7QHZ3"/>
<dbReference type="Gramene" id="CDF38137">
    <property type="protein sequence ID" value="CDF38137"/>
    <property type="gene ID" value="CHC_T00006319001"/>
</dbReference>
<accession>R7QHZ3</accession>